<proteinExistence type="inferred from homology"/>
<evidence type="ECO:0000259" key="5">
    <source>
        <dbReference type="PROSITE" id="PS50931"/>
    </source>
</evidence>
<dbReference type="SUPFAM" id="SSF53850">
    <property type="entry name" value="Periplasmic binding protein-like II"/>
    <property type="match status" value="1"/>
</dbReference>
<dbReference type="PANTHER" id="PTHR30126">
    <property type="entry name" value="HTH-TYPE TRANSCRIPTIONAL REGULATOR"/>
    <property type="match status" value="1"/>
</dbReference>
<accession>A0ABX2AD43</accession>
<sequence>MDTRFLETFLVVIERGSLAEAARHLNVTPAAIAQRIHAIEEEIGLELLQRNGRTVQPTDHAAAIIEQARNILQQVRELRTIAALDKPSGKLRVGAISTALTGILPQALGRFFHLFPDIELHVIPGSSSSLYEQLRNGAIDAAFIVCPPFELPKMYEWHNIRSEPLIVIAPPDEKRKDPFRILKTHRFIRYDRNHWGGRQADTYMIQHNICPREQLELDSLEAIALMVNEGIGASLVPDWAPPWPEGIRVRKISLPASAPAPQRHVGLIWPSTSSRTRLINRLLQMFK</sequence>
<dbReference type="InterPro" id="IPR036390">
    <property type="entry name" value="WH_DNA-bd_sf"/>
</dbReference>
<dbReference type="InterPro" id="IPR005119">
    <property type="entry name" value="LysR_subst-bd"/>
</dbReference>
<evidence type="ECO:0000256" key="2">
    <source>
        <dbReference type="ARBA" id="ARBA00023015"/>
    </source>
</evidence>
<dbReference type="Pfam" id="PF03466">
    <property type="entry name" value="LysR_substrate"/>
    <property type="match status" value="1"/>
</dbReference>
<reference evidence="6 7" key="1">
    <citation type="journal article" date="2020" name="Microorganisms">
        <title>Description of Komagataeibacter melaceti sp. nov. and Komagataeibacter melomenusus sp. nov. Isolated from Apple Cider Vinegar.</title>
        <authorList>
            <person name="Maric L."/>
            <person name="Cleenwerck I."/>
            <person name="Accetto T."/>
            <person name="Vandamme P."/>
            <person name="Trcek J."/>
        </authorList>
    </citation>
    <scope>NUCLEOTIDE SEQUENCE [LARGE SCALE GENOMIC DNA]</scope>
    <source>
        <strain evidence="6 7">AV436</strain>
    </source>
</reference>
<protein>
    <submittedName>
        <fullName evidence="6">LysR family transcriptional regulator</fullName>
    </submittedName>
</protein>
<dbReference type="Gene3D" id="3.40.190.10">
    <property type="entry name" value="Periplasmic binding protein-like II"/>
    <property type="match status" value="2"/>
</dbReference>
<feature type="domain" description="HTH lysR-type" evidence="5">
    <location>
        <begin position="1"/>
        <end position="58"/>
    </location>
</feature>
<organism evidence="6 7">
    <name type="scientific">Komagataeibacter melomenusus</name>
    <dbReference type="NCBI Taxonomy" id="2766578"/>
    <lineage>
        <taxon>Bacteria</taxon>
        <taxon>Pseudomonadati</taxon>
        <taxon>Pseudomonadota</taxon>
        <taxon>Alphaproteobacteria</taxon>
        <taxon>Acetobacterales</taxon>
        <taxon>Acetobacteraceae</taxon>
        <taxon>Komagataeibacter</taxon>
    </lineage>
</organism>
<keyword evidence="3" id="KW-0238">DNA-binding</keyword>
<evidence type="ECO:0000256" key="3">
    <source>
        <dbReference type="ARBA" id="ARBA00023125"/>
    </source>
</evidence>
<evidence type="ECO:0000313" key="7">
    <source>
        <dbReference type="Proteomes" id="UP000623090"/>
    </source>
</evidence>
<evidence type="ECO:0000256" key="4">
    <source>
        <dbReference type="ARBA" id="ARBA00023163"/>
    </source>
</evidence>
<dbReference type="SUPFAM" id="SSF46785">
    <property type="entry name" value="Winged helix' DNA-binding domain"/>
    <property type="match status" value="1"/>
</dbReference>
<keyword evidence="2" id="KW-0805">Transcription regulation</keyword>
<dbReference type="Proteomes" id="UP000623090">
    <property type="component" value="Unassembled WGS sequence"/>
</dbReference>
<keyword evidence="4" id="KW-0804">Transcription</keyword>
<dbReference type="RefSeq" id="WP_172155592.1">
    <property type="nucleotide sequence ID" value="NZ_JABJWC010000006.1"/>
</dbReference>
<dbReference type="EMBL" id="JABJWC010000006">
    <property type="protein sequence ID" value="NPC65567.1"/>
    <property type="molecule type" value="Genomic_DNA"/>
</dbReference>
<evidence type="ECO:0000313" key="6">
    <source>
        <dbReference type="EMBL" id="NPC65567.1"/>
    </source>
</evidence>
<comment type="similarity">
    <text evidence="1">Belongs to the LysR transcriptional regulatory family.</text>
</comment>
<dbReference type="PROSITE" id="PS50931">
    <property type="entry name" value="HTH_LYSR"/>
    <property type="match status" value="1"/>
</dbReference>
<comment type="caution">
    <text evidence="6">The sequence shown here is derived from an EMBL/GenBank/DDBJ whole genome shotgun (WGS) entry which is preliminary data.</text>
</comment>
<dbReference type="InterPro" id="IPR036388">
    <property type="entry name" value="WH-like_DNA-bd_sf"/>
</dbReference>
<dbReference type="Pfam" id="PF00126">
    <property type="entry name" value="HTH_1"/>
    <property type="match status" value="1"/>
</dbReference>
<name>A0ABX2AD43_9PROT</name>
<evidence type="ECO:0000256" key="1">
    <source>
        <dbReference type="ARBA" id="ARBA00009437"/>
    </source>
</evidence>
<gene>
    <name evidence="6" type="ORF">HNW77_03935</name>
</gene>
<dbReference type="Gene3D" id="1.10.10.10">
    <property type="entry name" value="Winged helix-like DNA-binding domain superfamily/Winged helix DNA-binding domain"/>
    <property type="match status" value="1"/>
</dbReference>
<keyword evidence="7" id="KW-1185">Reference proteome</keyword>
<dbReference type="InterPro" id="IPR000847">
    <property type="entry name" value="LysR_HTH_N"/>
</dbReference>
<dbReference type="PANTHER" id="PTHR30126:SF94">
    <property type="entry name" value="LYSR FAMILY TRANSCRIPTIONAL REGULATOR"/>
    <property type="match status" value="1"/>
</dbReference>
<dbReference type="CDD" id="cd08427">
    <property type="entry name" value="PBP2_LTTR_like_2"/>
    <property type="match status" value="1"/>
</dbReference>